<evidence type="ECO:0000313" key="2">
    <source>
        <dbReference type="Proteomes" id="UP000478052"/>
    </source>
</evidence>
<name>A0A6G0ZM21_APHCR</name>
<reference evidence="1 2" key="1">
    <citation type="submission" date="2019-08" db="EMBL/GenBank/DDBJ databases">
        <title>Whole genome of Aphis craccivora.</title>
        <authorList>
            <person name="Voronova N.V."/>
            <person name="Shulinski R.S."/>
            <person name="Bandarenka Y.V."/>
            <person name="Zhorov D.G."/>
            <person name="Warner D."/>
        </authorList>
    </citation>
    <scope>NUCLEOTIDE SEQUENCE [LARGE SCALE GENOMIC DNA]</scope>
    <source>
        <strain evidence="1">180601</strain>
        <tissue evidence="1">Whole Body</tissue>
    </source>
</reference>
<protein>
    <submittedName>
        <fullName evidence="1">Uncharacterized protein</fullName>
    </submittedName>
</protein>
<gene>
    <name evidence="1" type="ORF">FWK35_00006581</name>
</gene>
<organism evidence="1 2">
    <name type="scientific">Aphis craccivora</name>
    <name type="common">Cowpea aphid</name>
    <dbReference type="NCBI Taxonomy" id="307492"/>
    <lineage>
        <taxon>Eukaryota</taxon>
        <taxon>Metazoa</taxon>
        <taxon>Ecdysozoa</taxon>
        <taxon>Arthropoda</taxon>
        <taxon>Hexapoda</taxon>
        <taxon>Insecta</taxon>
        <taxon>Pterygota</taxon>
        <taxon>Neoptera</taxon>
        <taxon>Paraneoptera</taxon>
        <taxon>Hemiptera</taxon>
        <taxon>Sternorrhyncha</taxon>
        <taxon>Aphidomorpha</taxon>
        <taxon>Aphidoidea</taxon>
        <taxon>Aphididae</taxon>
        <taxon>Aphidini</taxon>
        <taxon>Aphis</taxon>
        <taxon>Aphis</taxon>
    </lineage>
</organism>
<evidence type="ECO:0000313" key="1">
    <source>
        <dbReference type="EMBL" id="KAF0772476.1"/>
    </source>
</evidence>
<accession>A0A6G0ZM21</accession>
<sequence length="111" mass="13484">MTIASRNNAPISNFGVGFRWKNEYDWCIIEVKSKHFPTVFKKIEKNKKKMMEKRTIEIFDFFSNFYEICRKRENLQYKFLKILSFLIMIHMAPNMKFEPFLKSINLWIGSE</sequence>
<dbReference type="EMBL" id="VUJU01000170">
    <property type="protein sequence ID" value="KAF0772476.1"/>
    <property type="molecule type" value="Genomic_DNA"/>
</dbReference>
<proteinExistence type="predicted"/>
<dbReference type="AlphaFoldDB" id="A0A6G0ZM21"/>
<comment type="caution">
    <text evidence="1">The sequence shown here is derived from an EMBL/GenBank/DDBJ whole genome shotgun (WGS) entry which is preliminary data.</text>
</comment>
<keyword evidence="2" id="KW-1185">Reference proteome</keyword>
<dbReference type="Proteomes" id="UP000478052">
    <property type="component" value="Unassembled WGS sequence"/>
</dbReference>